<feature type="domain" description="UmuC" evidence="2">
    <location>
        <begin position="25"/>
        <end position="149"/>
    </location>
</feature>
<evidence type="ECO:0000256" key="1">
    <source>
        <dbReference type="ARBA" id="ARBA00022763"/>
    </source>
</evidence>
<keyword evidence="1" id="KW-0227">DNA damage</keyword>
<evidence type="ECO:0000313" key="4">
    <source>
        <dbReference type="Proteomes" id="UP000270261"/>
    </source>
</evidence>
<dbReference type="InterPro" id="IPR001126">
    <property type="entry name" value="UmuC"/>
</dbReference>
<dbReference type="CDD" id="cd03468">
    <property type="entry name" value="PolY_like"/>
    <property type="match status" value="1"/>
</dbReference>
<accession>A0A426FTH5</accession>
<comment type="caution">
    <text evidence="3">The sequence shown here is derived from an EMBL/GenBank/DDBJ whole genome shotgun (WGS) entry which is preliminary data.</text>
</comment>
<name>A0A426FTH5_9BURK</name>
<dbReference type="RefSeq" id="WP_125095391.1">
    <property type="nucleotide sequence ID" value="NZ_RRUE01000001.1"/>
</dbReference>
<dbReference type="InterPro" id="IPR043502">
    <property type="entry name" value="DNA/RNA_pol_sf"/>
</dbReference>
<dbReference type="OrthoDB" id="625722at2"/>
<evidence type="ECO:0000259" key="2">
    <source>
        <dbReference type="Pfam" id="PF00817"/>
    </source>
</evidence>
<dbReference type="GO" id="GO:0006281">
    <property type="term" value="P:DNA repair"/>
    <property type="evidence" value="ECO:0007669"/>
    <property type="project" value="InterPro"/>
</dbReference>
<reference evidence="3 4" key="1">
    <citation type="submission" date="2018-11" db="EMBL/GenBank/DDBJ databases">
        <title>Genome sequencing of Lautropia sp. KCOM 2505 (= ChDC F240).</title>
        <authorList>
            <person name="Kook J.-K."/>
            <person name="Park S.-N."/>
            <person name="Lim Y.K."/>
        </authorList>
    </citation>
    <scope>NUCLEOTIDE SEQUENCE [LARGE SCALE GENOMIC DNA]</scope>
    <source>
        <strain evidence="3 4">KCOM 2505</strain>
    </source>
</reference>
<dbReference type="Proteomes" id="UP000270261">
    <property type="component" value="Unassembled WGS sequence"/>
</dbReference>
<dbReference type="Pfam" id="PF00817">
    <property type="entry name" value="IMS"/>
    <property type="match status" value="1"/>
</dbReference>
<gene>
    <name evidence="3" type="ORF">EHV23_07705</name>
</gene>
<protein>
    <submittedName>
        <fullName evidence="3">DNA polymerase Y family protein</fullName>
    </submittedName>
</protein>
<dbReference type="PANTHER" id="PTHR35369:SF2">
    <property type="entry name" value="BLR3025 PROTEIN"/>
    <property type="match status" value="1"/>
</dbReference>
<dbReference type="EMBL" id="RRUE01000001">
    <property type="protein sequence ID" value="RRN45965.1"/>
    <property type="molecule type" value="Genomic_DNA"/>
</dbReference>
<keyword evidence="4" id="KW-1185">Reference proteome</keyword>
<organism evidence="3 4">
    <name type="scientific">Lautropia dentalis</name>
    <dbReference type="NCBI Taxonomy" id="2490857"/>
    <lineage>
        <taxon>Bacteria</taxon>
        <taxon>Pseudomonadati</taxon>
        <taxon>Pseudomonadota</taxon>
        <taxon>Betaproteobacteria</taxon>
        <taxon>Burkholderiales</taxon>
        <taxon>Burkholderiaceae</taxon>
        <taxon>Lautropia</taxon>
    </lineage>
</organism>
<proteinExistence type="predicted"/>
<dbReference type="AlphaFoldDB" id="A0A426FTH5"/>
<dbReference type="SUPFAM" id="SSF56672">
    <property type="entry name" value="DNA/RNA polymerases"/>
    <property type="match status" value="1"/>
</dbReference>
<evidence type="ECO:0000313" key="3">
    <source>
        <dbReference type="EMBL" id="RRN45965.1"/>
    </source>
</evidence>
<sequence>MLWACIALPALPLDVALRTQPDPARPVALIDGPATCRSLLAVNAAAARLGLRAGQKLTLARAIHADFSALPFDAAATARWQQWLAAWAYRFSHQVSVAWPHSIVLEVGHSLQLMGGWPAFEARLRDELGQLQFQHRIGLAPSPRAAHLLAWLKDGVQAHTPAQQQALLARVPVRRAGLPGQAGERLHRLGLRRLQQVFELPPDTVRRRFGAELLQYLDELRGQRQTLLACYAPPDHFDMRIPLEYGVSSHQVLLFPLRRLVMDLSAFLQGRSQGTQQVLVRLEHEPDRAGAPDDTCLRLDLLAPEQSGDALFGLLRSRLEALPLPQPVVAVRLVVQALQPLRPRTQDLFEPRGSQPAESWARLRERLRVRLGKQAVYGVQPVADPRPERAWRQVMGADAREAHECTDGRLTVTRRSAAARPDLPSRPGWLLPAPLPLERPVAAIVRGPERLESGWWDGDDQKRDYYVLRLANGQLAWAFCPVGQRGPWTLQGWFA</sequence>
<dbReference type="PANTHER" id="PTHR35369">
    <property type="entry name" value="BLR3025 PROTEIN-RELATED"/>
    <property type="match status" value="1"/>
</dbReference>
<dbReference type="InterPro" id="IPR050356">
    <property type="entry name" value="SulA_CellDiv_inhibitor"/>
</dbReference>